<evidence type="ECO:0000256" key="1">
    <source>
        <dbReference type="ARBA" id="ARBA00022741"/>
    </source>
</evidence>
<dbReference type="CDD" id="cd03221">
    <property type="entry name" value="ABCF_EF-3"/>
    <property type="match status" value="2"/>
</dbReference>
<keyword evidence="2 5" id="KW-0067">ATP-binding</keyword>
<dbReference type="PANTHER" id="PTHR42855:SF1">
    <property type="entry name" value="ABC TRANSPORTER DOMAIN-CONTAINING PROTEIN"/>
    <property type="match status" value="1"/>
</dbReference>
<dbReference type="GO" id="GO:0016887">
    <property type="term" value="F:ATP hydrolysis activity"/>
    <property type="evidence" value="ECO:0007669"/>
    <property type="project" value="InterPro"/>
</dbReference>
<dbReference type="GO" id="GO:0005524">
    <property type="term" value="F:ATP binding"/>
    <property type="evidence" value="ECO:0007669"/>
    <property type="project" value="UniProtKB-KW"/>
</dbReference>
<dbReference type="InterPro" id="IPR003593">
    <property type="entry name" value="AAA+_ATPase"/>
</dbReference>
<comment type="caution">
    <text evidence="5">The sequence shown here is derived from an EMBL/GenBank/DDBJ whole genome shotgun (WGS) entry which is preliminary data.</text>
</comment>
<dbReference type="PROSITE" id="PS00211">
    <property type="entry name" value="ABC_TRANSPORTER_1"/>
    <property type="match status" value="1"/>
</dbReference>
<sequence>MIIAKNLTKAYAGDVILQDIEFRFGNNRKIGLVGRNGCGKSTLFRLIAGQEATTSGSIEYHGDIVGYIPQEFHFPNEMLGEYFEKRLEHPWEFYKIETLATQLEFTNFDPYQEIPTMSEGQKMKVKMIEMLLKDPTLILIDEPTNHLDINRIMWLENYIKNLNKTVVMISHDRQFLNNTVDEIIEIENKKMYRFVGDYDNYKSEKLKLINKWDEEYVRFLRKKAQLEKLLINVSKISDGKKRGRAMNAARKRIDREIVQNEKEKYESKVIKDVNFDTDVRSTKLILRLDNVAKSYEDKEVFADLDFELRGKEKVWLFGPNGAGKTTLVKMIMGEESVTDGELTLGENITVGYFAQKQTALNFDQNLYDQFIYETGCHYGTVYKFLEDFLFTSDDLKKPVKFLSPGQRARYAFAIFAYKDYDFLILDEPTNHLDIETKEVIEKSLSKFKGTLLLVSHDRYFVESVGIDKVLNLRDGSLELF</sequence>
<keyword evidence="3" id="KW-0175">Coiled coil</keyword>
<dbReference type="Proteomes" id="UP000740557">
    <property type="component" value="Unassembled WGS sequence"/>
</dbReference>
<evidence type="ECO:0000256" key="2">
    <source>
        <dbReference type="ARBA" id="ARBA00022840"/>
    </source>
</evidence>
<gene>
    <name evidence="5" type="ORF">KC980_03680</name>
</gene>
<name>A0A955EEE0_UNCKA</name>
<evidence type="ECO:0000313" key="6">
    <source>
        <dbReference type="Proteomes" id="UP000740557"/>
    </source>
</evidence>
<dbReference type="AlphaFoldDB" id="A0A955EEE0"/>
<keyword evidence="1" id="KW-0547">Nucleotide-binding</keyword>
<dbReference type="Pfam" id="PF00005">
    <property type="entry name" value="ABC_tran"/>
    <property type="match status" value="2"/>
</dbReference>
<dbReference type="Gene3D" id="3.40.50.300">
    <property type="entry name" value="P-loop containing nucleotide triphosphate hydrolases"/>
    <property type="match status" value="2"/>
</dbReference>
<feature type="domain" description="ABC transporter" evidence="4">
    <location>
        <begin position="2"/>
        <end position="213"/>
    </location>
</feature>
<evidence type="ECO:0000313" key="5">
    <source>
        <dbReference type="EMBL" id="MCA9308589.1"/>
    </source>
</evidence>
<reference evidence="5" key="2">
    <citation type="journal article" date="2021" name="Microbiome">
        <title>Successional dynamics and alternative stable states in a saline activated sludge microbial community over 9 years.</title>
        <authorList>
            <person name="Wang Y."/>
            <person name="Ye J."/>
            <person name="Ju F."/>
            <person name="Liu L."/>
            <person name="Boyd J.A."/>
            <person name="Deng Y."/>
            <person name="Parks D.H."/>
            <person name="Jiang X."/>
            <person name="Yin X."/>
            <person name="Woodcroft B.J."/>
            <person name="Tyson G.W."/>
            <person name="Hugenholtz P."/>
            <person name="Polz M.F."/>
            <person name="Zhang T."/>
        </authorList>
    </citation>
    <scope>NUCLEOTIDE SEQUENCE</scope>
    <source>
        <strain evidence="5">HKST-UBA79</strain>
    </source>
</reference>
<dbReference type="InterPro" id="IPR017871">
    <property type="entry name" value="ABC_transporter-like_CS"/>
</dbReference>
<reference evidence="5" key="1">
    <citation type="submission" date="2020-04" db="EMBL/GenBank/DDBJ databases">
        <authorList>
            <person name="Zhang T."/>
        </authorList>
    </citation>
    <scope>NUCLEOTIDE SEQUENCE</scope>
    <source>
        <strain evidence="5">HKST-UBA79</strain>
    </source>
</reference>
<feature type="domain" description="ABC transporter" evidence="4">
    <location>
        <begin position="286"/>
        <end position="479"/>
    </location>
</feature>
<dbReference type="EMBL" id="JAGQNX010000114">
    <property type="protein sequence ID" value="MCA9308589.1"/>
    <property type="molecule type" value="Genomic_DNA"/>
</dbReference>
<evidence type="ECO:0000256" key="3">
    <source>
        <dbReference type="SAM" id="Coils"/>
    </source>
</evidence>
<protein>
    <submittedName>
        <fullName evidence="5">ABC-F family ATP-binding cassette domain-containing protein</fullName>
    </submittedName>
</protein>
<feature type="coiled-coil region" evidence="3">
    <location>
        <begin position="209"/>
        <end position="268"/>
    </location>
</feature>
<dbReference type="InterPro" id="IPR027417">
    <property type="entry name" value="P-loop_NTPase"/>
</dbReference>
<dbReference type="SUPFAM" id="SSF52540">
    <property type="entry name" value="P-loop containing nucleoside triphosphate hydrolases"/>
    <property type="match status" value="2"/>
</dbReference>
<organism evidence="5 6">
    <name type="scientific">candidate division WWE3 bacterium</name>
    <dbReference type="NCBI Taxonomy" id="2053526"/>
    <lineage>
        <taxon>Bacteria</taxon>
        <taxon>Katanobacteria</taxon>
    </lineage>
</organism>
<dbReference type="PROSITE" id="PS50893">
    <property type="entry name" value="ABC_TRANSPORTER_2"/>
    <property type="match status" value="2"/>
</dbReference>
<dbReference type="PANTHER" id="PTHR42855">
    <property type="entry name" value="ABC TRANSPORTER ATP-BINDING SUBUNIT"/>
    <property type="match status" value="1"/>
</dbReference>
<evidence type="ECO:0000259" key="4">
    <source>
        <dbReference type="PROSITE" id="PS50893"/>
    </source>
</evidence>
<accession>A0A955EEE0</accession>
<dbReference type="InterPro" id="IPR003439">
    <property type="entry name" value="ABC_transporter-like_ATP-bd"/>
</dbReference>
<dbReference type="SMART" id="SM00382">
    <property type="entry name" value="AAA"/>
    <property type="match status" value="2"/>
</dbReference>
<proteinExistence type="predicted"/>
<dbReference type="InterPro" id="IPR051309">
    <property type="entry name" value="ABCF_ATPase"/>
</dbReference>